<feature type="region of interest" description="Disordered" evidence="1">
    <location>
        <begin position="636"/>
        <end position="871"/>
    </location>
</feature>
<feature type="compositionally biased region" description="Basic and acidic residues" evidence="1">
    <location>
        <begin position="683"/>
        <end position="716"/>
    </location>
</feature>
<dbReference type="InParanoid" id="G0MDS7"/>
<dbReference type="OMA" id="TKLTGWY"/>
<dbReference type="FunCoup" id="G0MDS7">
    <property type="interactions" value="1388"/>
</dbReference>
<reference evidence="3" key="1">
    <citation type="submission" date="2011-07" db="EMBL/GenBank/DDBJ databases">
        <authorList>
            <consortium name="Caenorhabditis brenneri Sequencing and Analysis Consortium"/>
            <person name="Wilson R.K."/>
        </authorList>
    </citation>
    <scope>NUCLEOTIDE SEQUENCE [LARGE SCALE GENOMIC DNA]</scope>
    <source>
        <strain evidence="3">PB2801</strain>
    </source>
</reference>
<evidence type="ECO:0000256" key="1">
    <source>
        <dbReference type="SAM" id="MobiDB-lite"/>
    </source>
</evidence>
<feature type="region of interest" description="Disordered" evidence="1">
    <location>
        <begin position="372"/>
        <end position="412"/>
    </location>
</feature>
<dbReference type="HOGENOM" id="CLU_329617_0_0_1"/>
<feature type="compositionally biased region" description="Polar residues" evidence="1">
    <location>
        <begin position="397"/>
        <end position="406"/>
    </location>
</feature>
<feature type="region of interest" description="Disordered" evidence="1">
    <location>
        <begin position="467"/>
        <end position="487"/>
    </location>
</feature>
<evidence type="ECO:0000313" key="3">
    <source>
        <dbReference type="Proteomes" id="UP000008068"/>
    </source>
</evidence>
<dbReference type="eggNOG" id="ENOG502SBH7">
    <property type="taxonomic scope" value="Eukaryota"/>
</dbReference>
<protein>
    <submittedName>
        <fullName evidence="2">Uncharacterized protein</fullName>
    </submittedName>
</protein>
<evidence type="ECO:0000313" key="2">
    <source>
        <dbReference type="EMBL" id="EGT49819.1"/>
    </source>
</evidence>
<feature type="compositionally biased region" description="Low complexity" evidence="1">
    <location>
        <begin position="385"/>
        <end position="396"/>
    </location>
</feature>
<feature type="compositionally biased region" description="Basic and acidic residues" evidence="1">
    <location>
        <begin position="279"/>
        <end position="291"/>
    </location>
</feature>
<keyword evidence="3" id="KW-1185">Reference proteome</keyword>
<feature type="compositionally biased region" description="Low complexity" evidence="1">
    <location>
        <begin position="770"/>
        <end position="784"/>
    </location>
</feature>
<feature type="compositionally biased region" description="Basic and acidic residues" evidence="1">
    <location>
        <begin position="646"/>
        <end position="660"/>
    </location>
</feature>
<feature type="compositionally biased region" description="Basic and acidic residues" evidence="1">
    <location>
        <begin position="372"/>
        <end position="381"/>
    </location>
</feature>
<dbReference type="EMBL" id="GL379790">
    <property type="protein sequence ID" value="EGT49819.1"/>
    <property type="molecule type" value="Genomic_DNA"/>
</dbReference>
<gene>
    <name evidence="2" type="ORF">CAEBREN_19137</name>
</gene>
<name>G0MDS7_CAEBE</name>
<dbReference type="STRING" id="135651.G0MDS7"/>
<feature type="region of interest" description="Disordered" evidence="1">
    <location>
        <begin position="269"/>
        <end position="329"/>
    </location>
</feature>
<feature type="compositionally biased region" description="Polar residues" evidence="1">
    <location>
        <begin position="661"/>
        <end position="678"/>
    </location>
</feature>
<proteinExistence type="predicted"/>
<organism evidence="3">
    <name type="scientific">Caenorhabditis brenneri</name>
    <name type="common">Nematode worm</name>
    <dbReference type="NCBI Taxonomy" id="135651"/>
    <lineage>
        <taxon>Eukaryota</taxon>
        <taxon>Metazoa</taxon>
        <taxon>Ecdysozoa</taxon>
        <taxon>Nematoda</taxon>
        <taxon>Chromadorea</taxon>
        <taxon>Rhabditida</taxon>
        <taxon>Rhabditina</taxon>
        <taxon>Rhabditomorpha</taxon>
        <taxon>Rhabditoidea</taxon>
        <taxon>Rhabditidae</taxon>
        <taxon>Peloderinae</taxon>
        <taxon>Caenorhabditis</taxon>
    </lineage>
</organism>
<feature type="compositionally biased region" description="Basic and acidic residues" evidence="1">
    <location>
        <begin position="843"/>
        <end position="853"/>
    </location>
</feature>
<dbReference type="OrthoDB" id="5877820at2759"/>
<dbReference type="Proteomes" id="UP000008068">
    <property type="component" value="Unassembled WGS sequence"/>
</dbReference>
<sequence length="871" mass="99714">MPPERNMFILVDTTTRMYLKSKKNKTAMDKIYKFLLTLAKKGDQQPGYFHRVQLYIGDKQIKLDKGKAQECIESAQKLILEEGGQVYKEDFWRNLLEENESENSQFFILSSVVVKETLQDFRAYKKNLMFLDFCGKKLKLPENLKKQVQLIKSKNIVKSAKLIHRQYLRDLLVTVNFGWKMSAEFITAYNEEVDLKAIDVIGSTTYEPAESVEILARGFILPIDECYDRTGQFCGSEVNSKYRDQITNPTKYQVLKLLLGDEEAMKDCLPDPLSSRKRKLDEEKGDKDPVPVKRGSVQGIGGQEEAEKPGTSEEIKKMEETSETQSTPMWLFARALDRETDTYRPVILRLRGLTQTDKTYHDPETLKKKLAEEAEKQKEEAANQESPASPEGPASPDQSPVTSSQPVKIIPTDVDYRGAAPAKKPEDIDYRFRGPKISPAKAETADEVMSEDEDDGELGELVDEIIGSDDDEPENGIPQEMAEEEKPKEVELKWEDMNDGKYVEVVVLNMTWDDFLHQAVTVGDDDAMEEVTEREKTVVGEEPFQDYTNLTGWYTDEQMVFYVNKMFRALRKINERPQLYETEYKNLTDMVVYGQNYDLAKKFSKLMVDDLEAYPEEAEPLARKASKHFENLYYKLAPHKPKRPAKKPDQHREAHRESHQSRSGYQGIQSQRGRTGFQSYRDGPPRREGHPRDQDPPEDQRPSRDQGHPREQEPPRNQEPPRGWNSPRDQQSPGGRLSFPGQGPPRAHEPPRQQGPPPRDQEMFRAPAAFQGGPPREFGPPRGQGHFRGQSRGQGYHRGHATFVHQGPPRGDQGFPRDQGYQQNPGPSRAQEPDRAQGSPSDPRLRGSTDRFRFPPPPLGHRGGYQENWRN</sequence>
<accession>G0MDS7</accession>
<dbReference type="AlphaFoldDB" id="G0MDS7"/>
<feature type="compositionally biased region" description="Basic and acidic residues" evidence="1">
    <location>
        <begin position="305"/>
        <end position="320"/>
    </location>
</feature>